<dbReference type="SUPFAM" id="SSF101307">
    <property type="entry name" value="YutG-like"/>
    <property type="match status" value="1"/>
</dbReference>
<dbReference type="EC" id="3.1.3.27" evidence="3"/>
<feature type="transmembrane region" description="Helical" evidence="1">
    <location>
        <begin position="23"/>
        <end position="39"/>
    </location>
</feature>
<dbReference type="GO" id="GO:0006629">
    <property type="term" value="P:lipid metabolic process"/>
    <property type="evidence" value="ECO:0007669"/>
    <property type="project" value="InterPro"/>
</dbReference>
<keyword evidence="1" id="KW-1133">Transmembrane helix</keyword>
<dbReference type="PANTHER" id="PTHR36305">
    <property type="entry name" value="PHOSPHATIDYLGLYCEROPHOSPHATASE A"/>
    <property type="match status" value="1"/>
</dbReference>
<dbReference type="GO" id="GO:0008962">
    <property type="term" value="F:phosphatidylglycerophosphatase activity"/>
    <property type="evidence" value="ECO:0007669"/>
    <property type="project" value="UniProtKB-EC"/>
</dbReference>
<reference evidence="3" key="1">
    <citation type="submission" date="2019-03" db="EMBL/GenBank/DDBJ databases">
        <authorList>
            <person name="Hao L."/>
        </authorList>
    </citation>
    <scope>NUCLEOTIDE SEQUENCE</scope>
</reference>
<keyword evidence="1" id="KW-0812">Transmembrane</keyword>
<dbReference type="InterPro" id="IPR036681">
    <property type="entry name" value="PgpA-like_sf"/>
</dbReference>
<feature type="transmembrane region" description="Helical" evidence="1">
    <location>
        <begin position="46"/>
        <end position="63"/>
    </location>
</feature>
<dbReference type="Pfam" id="PF04608">
    <property type="entry name" value="PgpA"/>
    <property type="match status" value="1"/>
</dbReference>
<dbReference type="InterPro" id="IPR007686">
    <property type="entry name" value="YutG/PgpA"/>
</dbReference>
<protein>
    <submittedName>
        <fullName evidence="3">Phosphatidylglycerophosphatase A</fullName>
        <ecNumber evidence="3">3.1.3.27</ecNumber>
    </submittedName>
</protein>
<dbReference type="EMBL" id="CAADRM010000109">
    <property type="protein sequence ID" value="VFU15795.1"/>
    <property type="molecule type" value="Genomic_DNA"/>
</dbReference>
<evidence type="ECO:0000256" key="1">
    <source>
        <dbReference type="SAM" id="Phobius"/>
    </source>
</evidence>
<organism evidence="3">
    <name type="scientific">anaerobic digester metagenome</name>
    <dbReference type="NCBI Taxonomy" id="1263854"/>
    <lineage>
        <taxon>unclassified sequences</taxon>
        <taxon>metagenomes</taxon>
        <taxon>ecological metagenomes</taxon>
    </lineage>
</organism>
<keyword evidence="1" id="KW-0472">Membrane</keyword>
<dbReference type="AlphaFoldDB" id="A0A485M2R0"/>
<dbReference type="InterPro" id="IPR026037">
    <property type="entry name" value="PgpA"/>
</dbReference>
<dbReference type="PIRSF" id="PIRSF006162">
    <property type="entry name" value="PgpA"/>
    <property type="match status" value="1"/>
</dbReference>
<sequence length="154" mass="16640">MSFLDALCRVIATFFGAGYAPKVPGTVGTFAALPLYLLLRKLSLSRYLLATALITIAGVASSSRMEKCWGKDPGQVVIDEVSGTLITMLARPRGFREIFLGAAIFRLFDITKPPPIRRLERLPAGFGIMMDDVAAGAISAVVLAGVLKMLRRPR</sequence>
<dbReference type="CDD" id="cd06971">
    <property type="entry name" value="PgpA"/>
    <property type="match status" value="1"/>
</dbReference>
<evidence type="ECO:0000259" key="2">
    <source>
        <dbReference type="Pfam" id="PF04608"/>
    </source>
</evidence>
<keyword evidence="3" id="KW-0378">Hydrolase</keyword>
<dbReference type="PANTHER" id="PTHR36305:SF1">
    <property type="entry name" value="PHOSPHATIDYLGLYCEROPHOSPHATASE A"/>
    <property type="match status" value="1"/>
</dbReference>
<proteinExistence type="predicted"/>
<feature type="transmembrane region" description="Helical" evidence="1">
    <location>
        <begin position="133"/>
        <end position="150"/>
    </location>
</feature>
<gene>
    <name evidence="3" type="primary">pgpA</name>
    <name evidence="3" type="ORF">SCFA_450033</name>
</gene>
<accession>A0A485M2R0</accession>
<feature type="domain" description="YutG/PgpA" evidence="2">
    <location>
        <begin position="10"/>
        <end position="145"/>
    </location>
</feature>
<evidence type="ECO:0000313" key="3">
    <source>
        <dbReference type="EMBL" id="VFU15795.1"/>
    </source>
</evidence>
<name>A0A485M2R0_9ZZZZ</name>